<dbReference type="EMBL" id="KV441471">
    <property type="protein sequence ID" value="OAG24615.1"/>
    <property type="molecule type" value="Genomic_DNA"/>
</dbReference>
<reference evidence="1 2" key="1">
    <citation type="submission" date="2016-05" db="EMBL/GenBank/DDBJ databases">
        <title>Comparative analysis of secretome profiles of manganese(II)-oxidizing ascomycete fungi.</title>
        <authorList>
            <consortium name="DOE Joint Genome Institute"/>
            <person name="Zeiner C.A."/>
            <person name="Purvine S.O."/>
            <person name="Zink E.M."/>
            <person name="Wu S."/>
            <person name="Pasa-Tolic L."/>
            <person name="Chaput D.L."/>
            <person name="Haridas S."/>
            <person name="Grigoriev I.V."/>
            <person name="Santelli C.M."/>
            <person name="Hansel C.M."/>
        </authorList>
    </citation>
    <scope>NUCLEOTIDE SEQUENCE [LARGE SCALE GENOMIC DNA]</scope>
    <source>
        <strain evidence="1 2">SRC1lrK2f</strain>
    </source>
</reference>
<evidence type="ECO:0000313" key="2">
    <source>
        <dbReference type="Proteomes" id="UP000077248"/>
    </source>
</evidence>
<evidence type="ECO:0008006" key="3">
    <source>
        <dbReference type="Google" id="ProtNLM"/>
    </source>
</evidence>
<dbReference type="RefSeq" id="XP_018390036.1">
    <property type="nucleotide sequence ID" value="XM_018532063.1"/>
</dbReference>
<keyword evidence="2" id="KW-1185">Reference proteome</keyword>
<gene>
    <name evidence="1" type="ORF">CC77DRAFT_537643</name>
</gene>
<dbReference type="AlphaFoldDB" id="A0A177DY01"/>
<name>A0A177DY01_ALTAL</name>
<dbReference type="Proteomes" id="UP000077248">
    <property type="component" value="Unassembled WGS sequence"/>
</dbReference>
<evidence type="ECO:0000313" key="1">
    <source>
        <dbReference type="EMBL" id="OAG24615.1"/>
    </source>
</evidence>
<dbReference type="KEGG" id="aalt:CC77DRAFT_537643"/>
<organism evidence="1 2">
    <name type="scientific">Alternaria alternata</name>
    <name type="common">Alternaria rot fungus</name>
    <name type="synonym">Torula alternata</name>
    <dbReference type="NCBI Taxonomy" id="5599"/>
    <lineage>
        <taxon>Eukaryota</taxon>
        <taxon>Fungi</taxon>
        <taxon>Dikarya</taxon>
        <taxon>Ascomycota</taxon>
        <taxon>Pezizomycotina</taxon>
        <taxon>Dothideomycetes</taxon>
        <taxon>Pleosporomycetidae</taxon>
        <taxon>Pleosporales</taxon>
        <taxon>Pleosporineae</taxon>
        <taxon>Pleosporaceae</taxon>
        <taxon>Alternaria</taxon>
        <taxon>Alternaria sect. Alternaria</taxon>
        <taxon>Alternaria alternata complex</taxon>
    </lineage>
</organism>
<dbReference type="GeneID" id="29117657"/>
<dbReference type="VEuPathDB" id="FungiDB:CC77DRAFT_537643"/>
<proteinExistence type="predicted"/>
<protein>
    <recommendedName>
        <fullName evidence="3">Heterokaryon incompatibility domain-containing protein</fullName>
    </recommendedName>
</protein>
<accession>A0A177DY01</accession>
<sequence length="281" mass="32458">MLFICKEFTKCDNDVIGLDPEIEHLEHTVPHSTNHGLSRGTGLLNVFSLRSLSFQSDALNAILGILKFLRTENDPIGSFWGVPFGRSSRCNRATDFRLCLYWRTSGSSARRRYGFPSWSPLAWERTGITFNQNQYPLSATSLPAFWELCDRQYNNTRGSEVSQDLFLTAYIVQLPVEHEGEYEGRRHLLILPFTYLKWESKMCWAIRWDDPEAEAEEVSSVMCVFTVDRYSTRICFTFILVEPCGEKYMRKGTCECEVRTCQSAEVERWLGNQVKQNIVLV</sequence>